<gene>
    <name evidence="1" type="ORF">LCGC14_1464470</name>
</gene>
<dbReference type="Pfam" id="PF13481">
    <property type="entry name" value="AAA_25"/>
    <property type="match status" value="1"/>
</dbReference>
<comment type="caution">
    <text evidence="1">The sequence shown here is derived from an EMBL/GenBank/DDBJ whole genome shotgun (WGS) entry which is preliminary data.</text>
</comment>
<name>A0A0F9JEM6_9ZZZZ</name>
<sequence>MNQPPPPLNVRSLHELLNMQVPDIPFIVEPQLIAVGGSMFVFGDQELWKSWIAIELAFAVSTGTNWLGLYPTKKKRVLLIQTEQVELQYRKRIVKFAANINGNKPTDLFFATDLSIKFDNAFGLGILEARIQEYHPDLIIIDNLYHTITGAVADEAAVKHFIDGLGAFQQKYQTAFCIIHHPRKDQNSDNFDKSDIQNLYGSGTLLWWADTIAHVTKHPSFTDIRPMMQLEFQKVKNSEMGRPEPIRLRGDFETVRLTLH</sequence>
<reference evidence="1" key="1">
    <citation type="journal article" date="2015" name="Nature">
        <title>Complex archaea that bridge the gap between prokaryotes and eukaryotes.</title>
        <authorList>
            <person name="Spang A."/>
            <person name="Saw J.H."/>
            <person name="Jorgensen S.L."/>
            <person name="Zaremba-Niedzwiedzka K."/>
            <person name="Martijn J."/>
            <person name="Lind A.E."/>
            <person name="van Eijk R."/>
            <person name="Schleper C."/>
            <person name="Guy L."/>
            <person name="Ettema T.J."/>
        </authorList>
    </citation>
    <scope>NUCLEOTIDE SEQUENCE</scope>
</reference>
<protein>
    <recommendedName>
        <fullName evidence="2">SF4 helicase domain-containing protein</fullName>
    </recommendedName>
</protein>
<accession>A0A0F9JEM6</accession>
<dbReference type="EMBL" id="LAZR01010232">
    <property type="protein sequence ID" value="KKM68078.1"/>
    <property type="molecule type" value="Genomic_DNA"/>
</dbReference>
<evidence type="ECO:0000313" key="1">
    <source>
        <dbReference type="EMBL" id="KKM68078.1"/>
    </source>
</evidence>
<dbReference type="AlphaFoldDB" id="A0A0F9JEM6"/>
<dbReference type="SUPFAM" id="SSF52540">
    <property type="entry name" value="P-loop containing nucleoside triphosphate hydrolases"/>
    <property type="match status" value="1"/>
</dbReference>
<evidence type="ECO:0008006" key="2">
    <source>
        <dbReference type="Google" id="ProtNLM"/>
    </source>
</evidence>
<proteinExistence type="predicted"/>
<organism evidence="1">
    <name type="scientific">marine sediment metagenome</name>
    <dbReference type="NCBI Taxonomy" id="412755"/>
    <lineage>
        <taxon>unclassified sequences</taxon>
        <taxon>metagenomes</taxon>
        <taxon>ecological metagenomes</taxon>
    </lineage>
</organism>
<dbReference type="Gene3D" id="3.40.50.300">
    <property type="entry name" value="P-loop containing nucleotide triphosphate hydrolases"/>
    <property type="match status" value="1"/>
</dbReference>
<dbReference type="InterPro" id="IPR027417">
    <property type="entry name" value="P-loop_NTPase"/>
</dbReference>